<gene>
    <name evidence="3" type="ORF">ACFFGX_12150</name>
</gene>
<accession>A0ABV6SL57</accession>
<dbReference type="Proteomes" id="UP001589891">
    <property type="component" value="Unassembled WGS sequence"/>
</dbReference>
<feature type="region of interest" description="Disordered" evidence="1">
    <location>
        <begin position="75"/>
        <end position="143"/>
    </location>
</feature>
<proteinExistence type="predicted"/>
<evidence type="ECO:0000313" key="4">
    <source>
        <dbReference type="Proteomes" id="UP001589891"/>
    </source>
</evidence>
<name>A0ABV6SL57_AZOPA</name>
<protein>
    <submittedName>
        <fullName evidence="3">Uncharacterized protein</fullName>
    </submittedName>
</protein>
<organism evidence="3 4">
    <name type="scientific">Azorhizophilus paspali</name>
    <name type="common">Azotobacter paspali</name>
    <dbReference type="NCBI Taxonomy" id="69963"/>
    <lineage>
        <taxon>Bacteria</taxon>
        <taxon>Pseudomonadati</taxon>
        <taxon>Pseudomonadota</taxon>
        <taxon>Gammaproteobacteria</taxon>
        <taxon>Pseudomonadales</taxon>
        <taxon>Pseudomonadaceae</taxon>
        <taxon>Azorhizophilus</taxon>
    </lineage>
</organism>
<dbReference type="RefSeq" id="WP_376946140.1">
    <property type="nucleotide sequence ID" value="NZ_CP171449.1"/>
</dbReference>
<feature type="chain" id="PRO_5047538495" evidence="2">
    <location>
        <begin position="21"/>
        <end position="143"/>
    </location>
</feature>
<evidence type="ECO:0000256" key="1">
    <source>
        <dbReference type="SAM" id="MobiDB-lite"/>
    </source>
</evidence>
<comment type="caution">
    <text evidence="3">The sequence shown here is derived from an EMBL/GenBank/DDBJ whole genome shotgun (WGS) entry which is preliminary data.</text>
</comment>
<evidence type="ECO:0000256" key="2">
    <source>
        <dbReference type="SAM" id="SignalP"/>
    </source>
</evidence>
<sequence length="143" mass="14666">MLYIRHIALLACLASPLAMAAEEKHAGHPPGGHGHMEPPAAAFTACEGKKAGDTASFAGPDDRTMTGTCRDLNGKLAAMPEHGGRKGPPPSAAGSAKACEGKKAGDTGSFSAPDGKTRSGVCRDMNGKLMLVPEPMGERIEKD</sequence>
<evidence type="ECO:0000313" key="3">
    <source>
        <dbReference type="EMBL" id="MFC0710273.1"/>
    </source>
</evidence>
<keyword evidence="2" id="KW-0732">Signal</keyword>
<keyword evidence="4" id="KW-1185">Reference proteome</keyword>
<feature type="signal peptide" evidence="2">
    <location>
        <begin position="1"/>
        <end position="20"/>
    </location>
</feature>
<dbReference type="EMBL" id="JBHLSS010000074">
    <property type="protein sequence ID" value="MFC0710273.1"/>
    <property type="molecule type" value="Genomic_DNA"/>
</dbReference>
<reference evidence="3 4" key="1">
    <citation type="submission" date="2024-09" db="EMBL/GenBank/DDBJ databases">
        <authorList>
            <person name="Sun Q."/>
            <person name="Mori K."/>
        </authorList>
    </citation>
    <scope>NUCLEOTIDE SEQUENCE [LARGE SCALE GENOMIC DNA]</scope>
    <source>
        <strain evidence="3 4">NCAIM B.01794</strain>
    </source>
</reference>